<dbReference type="EMBL" id="BAABUJ010000022">
    <property type="protein sequence ID" value="GAA5802244.1"/>
    <property type="molecule type" value="Genomic_DNA"/>
</dbReference>
<accession>A0ABP9Y5I6</accession>
<evidence type="ECO:0000256" key="2">
    <source>
        <dbReference type="SAM" id="MobiDB-lite"/>
    </source>
</evidence>
<comment type="caution">
    <text evidence="3">The sequence shown here is derived from an EMBL/GenBank/DDBJ whole genome shotgun (WGS) entry which is preliminary data.</text>
</comment>
<keyword evidence="4" id="KW-1185">Reference proteome</keyword>
<organism evidence="3 4">
    <name type="scientific">Helicostylum pulchrum</name>
    <dbReference type="NCBI Taxonomy" id="562976"/>
    <lineage>
        <taxon>Eukaryota</taxon>
        <taxon>Fungi</taxon>
        <taxon>Fungi incertae sedis</taxon>
        <taxon>Mucoromycota</taxon>
        <taxon>Mucoromycotina</taxon>
        <taxon>Mucoromycetes</taxon>
        <taxon>Mucorales</taxon>
        <taxon>Mucorineae</taxon>
        <taxon>Mucoraceae</taxon>
        <taxon>Helicostylum</taxon>
    </lineage>
</organism>
<feature type="coiled-coil region" evidence="1">
    <location>
        <begin position="108"/>
        <end position="135"/>
    </location>
</feature>
<feature type="region of interest" description="Disordered" evidence="2">
    <location>
        <begin position="55"/>
        <end position="78"/>
    </location>
</feature>
<reference evidence="3 4" key="1">
    <citation type="submission" date="2024-04" db="EMBL/GenBank/DDBJ databases">
        <title>genome sequences of Mucor flavus KT1a and Helicostylum pulchrum KT1b strains isolation_sourced from the surface of a dry-aged beef.</title>
        <authorList>
            <person name="Toyotome T."/>
            <person name="Hosono M."/>
            <person name="Torimaru M."/>
            <person name="Fukuda K."/>
            <person name="Mikami N."/>
        </authorList>
    </citation>
    <scope>NUCLEOTIDE SEQUENCE [LARGE SCALE GENOMIC DNA]</scope>
    <source>
        <strain evidence="3 4">KT1b</strain>
    </source>
</reference>
<feature type="compositionally biased region" description="Acidic residues" evidence="2">
    <location>
        <begin position="170"/>
        <end position="181"/>
    </location>
</feature>
<gene>
    <name evidence="3" type="ORF">HPULCUR_007707</name>
</gene>
<sequence length="181" mass="21287">MHPAAIVFLAFGGACVLWGGYEAINTLYEWHQDRKEEKAYEEYVKAHAEKGRCVPSTLFEDEDEDEEEEEDEEPLGLWKQRASELRHRNVTSSQYELHEMERSISDRKSILEREHEILQRQEAELERKKSLVESRGNSILGVFDHYDDQENPFLDRHSNKSMSIKSLDESWSDINEEEAIK</sequence>
<keyword evidence="1" id="KW-0175">Coiled coil</keyword>
<feature type="compositionally biased region" description="Acidic residues" evidence="2">
    <location>
        <begin position="59"/>
        <end position="74"/>
    </location>
</feature>
<proteinExistence type="predicted"/>
<evidence type="ECO:0000313" key="4">
    <source>
        <dbReference type="Proteomes" id="UP001476247"/>
    </source>
</evidence>
<dbReference type="Proteomes" id="UP001476247">
    <property type="component" value="Unassembled WGS sequence"/>
</dbReference>
<protein>
    <submittedName>
        <fullName evidence="3">Uncharacterized protein</fullName>
    </submittedName>
</protein>
<name>A0ABP9Y5I6_9FUNG</name>
<evidence type="ECO:0000313" key="3">
    <source>
        <dbReference type="EMBL" id="GAA5802244.1"/>
    </source>
</evidence>
<feature type="region of interest" description="Disordered" evidence="2">
    <location>
        <begin position="154"/>
        <end position="181"/>
    </location>
</feature>
<evidence type="ECO:0000256" key="1">
    <source>
        <dbReference type="SAM" id="Coils"/>
    </source>
</evidence>